<evidence type="ECO:0008006" key="5">
    <source>
        <dbReference type="Google" id="ProtNLM"/>
    </source>
</evidence>
<accession>A0A8D4BIC1</accession>
<dbReference type="PROSITE" id="PS51257">
    <property type="entry name" value="PROKAR_LIPOPROTEIN"/>
    <property type="match status" value="1"/>
</dbReference>
<feature type="chain" id="PRO_5039521063" description="Lipoprotein" evidence="2">
    <location>
        <begin position="21"/>
        <end position="137"/>
    </location>
</feature>
<feature type="signal peptide" evidence="2">
    <location>
        <begin position="1"/>
        <end position="20"/>
    </location>
</feature>
<sequence length="137" mass="14730">MRRMVRLAVLPIAVALPLAGGCTLDSGTAGGRPTESPQPTATTTVAPDPAVRLADRYRISSGNKDVYGIQRADGPSGVPLLTVWTHSADEDAEPFDRLKVSLTDYLEREENVNLGKGYLMDVFGPDGSIQHRLDARP</sequence>
<proteinExistence type="predicted"/>
<dbReference type="KEGG" id="sfa:Sfla_6236"/>
<reference evidence="3 4" key="1">
    <citation type="submission" date="2011-01" db="EMBL/GenBank/DDBJ databases">
        <title>Complete sequence of chromosome of Streptomyces flavogriseus ATCC 33331.</title>
        <authorList>
            <consortium name="US DOE Joint Genome Institute"/>
            <person name="Lucas S."/>
            <person name="Copeland A."/>
            <person name="Lapidus A."/>
            <person name="Cheng J.-F."/>
            <person name="Goodwin L."/>
            <person name="Pitluck S."/>
            <person name="Davenport K."/>
            <person name="Detter J.C."/>
            <person name="Han C."/>
            <person name="Tapia R."/>
            <person name="Land M."/>
            <person name="Hauser L."/>
            <person name="Kyrpides N."/>
            <person name="Ivanova N."/>
            <person name="Ovchinnikova G."/>
            <person name="Pagani I."/>
            <person name="Brumm P."/>
            <person name="Mead D."/>
            <person name="Woyke T."/>
        </authorList>
    </citation>
    <scope>NUCLEOTIDE SEQUENCE [LARGE SCALE GENOMIC DNA]</scope>
    <source>
        <strain evidence="4">ATCC 33331 / IAF-45CD</strain>
    </source>
</reference>
<evidence type="ECO:0000256" key="1">
    <source>
        <dbReference type="SAM" id="MobiDB-lite"/>
    </source>
</evidence>
<dbReference type="AlphaFoldDB" id="A0A8D4BIC1"/>
<dbReference type="EMBL" id="CP002475">
    <property type="protein sequence ID" value="ADW07614.1"/>
    <property type="molecule type" value="Genomic_DNA"/>
</dbReference>
<evidence type="ECO:0000256" key="2">
    <source>
        <dbReference type="SAM" id="SignalP"/>
    </source>
</evidence>
<evidence type="ECO:0000313" key="4">
    <source>
        <dbReference type="Proteomes" id="UP000002066"/>
    </source>
</evidence>
<name>A0A8D4BIC1_STRFA</name>
<keyword evidence="2" id="KW-0732">Signal</keyword>
<organism evidence="3 4">
    <name type="scientific">Streptomyces pratensis (strain ATCC 33331 / IAF-45CD)</name>
    <dbReference type="NCBI Taxonomy" id="591167"/>
    <lineage>
        <taxon>Bacteria</taxon>
        <taxon>Bacillati</taxon>
        <taxon>Actinomycetota</taxon>
        <taxon>Actinomycetes</taxon>
        <taxon>Kitasatosporales</taxon>
        <taxon>Streptomycetaceae</taxon>
        <taxon>Streptomyces</taxon>
    </lineage>
</organism>
<protein>
    <recommendedName>
        <fullName evidence="5">Lipoprotein</fullName>
    </recommendedName>
</protein>
<dbReference type="OrthoDB" id="4246843at2"/>
<dbReference type="Proteomes" id="UP000002066">
    <property type="component" value="Chromosome"/>
</dbReference>
<feature type="region of interest" description="Disordered" evidence="1">
    <location>
        <begin position="26"/>
        <end position="45"/>
    </location>
</feature>
<gene>
    <name evidence="3" type="ordered locus">Sfla_6236</name>
</gene>
<evidence type="ECO:0000313" key="3">
    <source>
        <dbReference type="EMBL" id="ADW07614.1"/>
    </source>
</evidence>